<evidence type="ECO:0000313" key="2">
    <source>
        <dbReference type="Proteomes" id="UP000500857"/>
    </source>
</evidence>
<dbReference type="InterPro" id="IPR025578">
    <property type="entry name" value="DUF4359"/>
</dbReference>
<organism evidence="1 2">
    <name type="scientific">Oxynema aestuarii AP17</name>
    <dbReference type="NCBI Taxonomy" id="2064643"/>
    <lineage>
        <taxon>Bacteria</taxon>
        <taxon>Bacillati</taxon>
        <taxon>Cyanobacteriota</taxon>
        <taxon>Cyanophyceae</taxon>
        <taxon>Oscillatoriophycideae</taxon>
        <taxon>Oscillatoriales</taxon>
        <taxon>Oscillatoriaceae</taxon>
        <taxon>Oxynema</taxon>
        <taxon>Oxynema aestuarii</taxon>
    </lineage>
</organism>
<proteinExistence type="predicted"/>
<gene>
    <name evidence="1" type="ORF">HCG48_15375</name>
</gene>
<dbReference type="RefSeq" id="WP_168569942.1">
    <property type="nucleotide sequence ID" value="NZ_CP051167.1"/>
</dbReference>
<dbReference type="Pfam" id="PF14271">
    <property type="entry name" value="DUF4359"/>
    <property type="match status" value="1"/>
</dbReference>
<keyword evidence="2" id="KW-1185">Reference proteome</keyword>
<dbReference type="AlphaFoldDB" id="A0A6H1U0V0"/>
<dbReference type="Proteomes" id="UP000500857">
    <property type="component" value="Chromosome"/>
</dbReference>
<reference evidence="1 2" key="1">
    <citation type="submission" date="2020-04" db="EMBL/GenBank/DDBJ databases">
        <authorList>
            <person name="Basu S."/>
            <person name="Maruthanayagam V."/>
            <person name="Chakraborty S."/>
            <person name="Pramanik A."/>
            <person name="Mukherjee J."/>
            <person name="Brink B."/>
        </authorList>
    </citation>
    <scope>NUCLEOTIDE SEQUENCE [LARGE SCALE GENOMIC DNA]</scope>
    <source>
        <strain evidence="1 2">AP17</strain>
    </source>
</reference>
<dbReference type="EMBL" id="CP051167">
    <property type="protein sequence ID" value="QIZ71790.1"/>
    <property type="molecule type" value="Genomic_DNA"/>
</dbReference>
<sequence>MKYVHGIALLGGVATIALGAAMAISNPGLDRYNEYATDEITGYLREQGCDRVPIARDRCESLLDSARPQIGEIVEEHTERANFFVFSLYKTEFSPQFLPFIPSYELETVGAFNRFYTYRAGSGN</sequence>
<name>A0A6H1U0V0_9CYAN</name>
<protein>
    <submittedName>
        <fullName evidence="1">DUF4359 domain-containing protein</fullName>
    </submittedName>
</protein>
<accession>A0A6H1U0V0</accession>
<dbReference type="KEGG" id="oxy:HCG48_15375"/>
<evidence type="ECO:0000313" key="1">
    <source>
        <dbReference type="EMBL" id="QIZ71790.1"/>
    </source>
</evidence>